<dbReference type="Pfam" id="PF23469">
    <property type="entry name" value="KH_12"/>
    <property type="match status" value="1"/>
</dbReference>
<reference evidence="2 3" key="1">
    <citation type="submission" date="2021-06" db="EMBL/GenBank/DDBJ databases">
        <authorList>
            <person name="Palmer J.M."/>
        </authorList>
    </citation>
    <scope>NUCLEOTIDE SEQUENCE [LARGE SCALE GENOMIC DNA]</scope>
    <source>
        <strain evidence="2 3">XC_2019</strain>
        <tissue evidence="2">Muscle</tissue>
    </source>
</reference>
<keyword evidence="3" id="KW-1185">Reference proteome</keyword>
<protein>
    <recommendedName>
        <fullName evidence="1">ATP-dependent RNA helicase PRP5/DDX46/KHDC4 KH domain-containing protein</fullName>
    </recommendedName>
</protein>
<feature type="domain" description="ATP-dependent RNA helicase PRP5/DDX46/KHDC4 KH" evidence="1">
    <location>
        <begin position="149"/>
        <end position="208"/>
    </location>
</feature>
<comment type="caution">
    <text evidence="2">The sequence shown here is derived from an EMBL/GenBank/DDBJ whole genome shotgun (WGS) entry which is preliminary data.</text>
</comment>
<name>A0ABV0RFK9_9TELE</name>
<sequence>MFSATFPRAMEALARRILGKPIEVQVGGRSVVCSDVEQHVEGKVIKSSSGFSGKGFKFDETEHALANERKKLQKAALGLQDSDDEEGALDQATNAILRGDPIMTPSVSAKTIAEQLAEKINAKLNYTPVEKLEEERQAAEQAESVKRYEEELEINDFPQTARWKVTSKEALQRIGEYSEAAITIRGTYFPPGKEPKEGERKIYLAIESMY</sequence>
<evidence type="ECO:0000313" key="2">
    <source>
        <dbReference type="EMBL" id="MEQ2206393.1"/>
    </source>
</evidence>
<accession>A0ABV0RFK9</accession>
<dbReference type="EMBL" id="JAHRIN010042812">
    <property type="protein sequence ID" value="MEQ2206393.1"/>
    <property type="molecule type" value="Genomic_DNA"/>
</dbReference>
<dbReference type="Proteomes" id="UP001434883">
    <property type="component" value="Unassembled WGS sequence"/>
</dbReference>
<dbReference type="InterPro" id="IPR056149">
    <property type="entry name" value="PRP5/DDX46/KHDC4_KH"/>
</dbReference>
<evidence type="ECO:0000259" key="1">
    <source>
        <dbReference type="Pfam" id="PF23469"/>
    </source>
</evidence>
<gene>
    <name evidence="2" type="ORF">XENOCAPTIV_028797</name>
</gene>
<organism evidence="2 3">
    <name type="scientific">Xenoophorus captivus</name>
    <dbReference type="NCBI Taxonomy" id="1517983"/>
    <lineage>
        <taxon>Eukaryota</taxon>
        <taxon>Metazoa</taxon>
        <taxon>Chordata</taxon>
        <taxon>Craniata</taxon>
        <taxon>Vertebrata</taxon>
        <taxon>Euteleostomi</taxon>
        <taxon>Actinopterygii</taxon>
        <taxon>Neopterygii</taxon>
        <taxon>Teleostei</taxon>
        <taxon>Neoteleostei</taxon>
        <taxon>Acanthomorphata</taxon>
        <taxon>Ovalentaria</taxon>
        <taxon>Atherinomorphae</taxon>
        <taxon>Cyprinodontiformes</taxon>
        <taxon>Goodeidae</taxon>
        <taxon>Xenoophorus</taxon>
    </lineage>
</organism>
<proteinExistence type="predicted"/>
<evidence type="ECO:0000313" key="3">
    <source>
        <dbReference type="Proteomes" id="UP001434883"/>
    </source>
</evidence>